<dbReference type="EMBL" id="JAANQT010011002">
    <property type="protein sequence ID" value="KAG1274658.1"/>
    <property type="molecule type" value="Genomic_DNA"/>
</dbReference>
<feature type="region of interest" description="Disordered" evidence="1">
    <location>
        <begin position="59"/>
        <end position="91"/>
    </location>
</feature>
<evidence type="ECO:0000313" key="2">
    <source>
        <dbReference type="EMBL" id="KAG1274658.1"/>
    </source>
</evidence>
<accession>A0A9P7BIW2</accession>
<dbReference type="AlphaFoldDB" id="A0A9P7BIW2"/>
<gene>
    <name evidence="2" type="ORF">G6F64_015076</name>
</gene>
<evidence type="ECO:0000256" key="1">
    <source>
        <dbReference type="SAM" id="MobiDB-lite"/>
    </source>
</evidence>
<protein>
    <submittedName>
        <fullName evidence="2">Uncharacterized protein</fullName>
    </submittedName>
</protein>
<comment type="caution">
    <text evidence="2">The sequence shown here is derived from an EMBL/GenBank/DDBJ whole genome shotgun (WGS) entry which is preliminary data.</text>
</comment>
<reference evidence="2" key="1">
    <citation type="journal article" date="2020" name="Microb. Genom.">
        <title>Genetic diversity of clinical and environmental Mucorales isolates obtained from an investigation of mucormycosis cases among solid organ transplant recipients.</title>
        <authorList>
            <person name="Nguyen M.H."/>
            <person name="Kaul D."/>
            <person name="Muto C."/>
            <person name="Cheng S.J."/>
            <person name="Richter R.A."/>
            <person name="Bruno V.M."/>
            <person name="Liu G."/>
            <person name="Beyhan S."/>
            <person name="Sundermann A.J."/>
            <person name="Mounaud S."/>
            <person name="Pasculle A.W."/>
            <person name="Nierman W.C."/>
            <person name="Driscoll E."/>
            <person name="Cumbie R."/>
            <person name="Clancy C.J."/>
            <person name="Dupont C.L."/>
        </authorList>
    </citation>
    <scope>NUCLEOTIDE SEQUENCE</scope>
    <source>
        <strain evidence="2">GL11</strain>
    </source>
</reference>
<sequence length="91" mass="9231">MARQDGGLVFAGGNVGQADGQGFFGLAAAIAPDAGDVDARQRRRTGIAHAHAVLPRGTRHRADFHAGRAGGSVRQGRGACGEQGGQGQRQG</sequence>
<evidence type="ECO:0000313" key="3">
    <source>
        <dbReference type="Proteomes" id="UP000716291"/>
    </source>
</evidence>
<proteinExistence type="predicted"/>
<dbReference type="Proteomes" id="UP000716291">
    <property type="component" value="Unassembled WGS sequence"/>
</dbReference>
<feature type="compositionally biased region" description="Gly residues" evidence="1">
    <location>
        <begin position="78"/>
        <end position="91"/>
    </location>
</feature>
<organism evidence="2 3">
    <name type="scientific">Rhizopus oryzae</name>
    <name type="common">Mucormycosis agent</name>
    <name type="synonym">Rhizopus arrhizus var. delemar</name>
    <dbReference type="NCBI Taxonomy" id="64495"/>
    <lineage>
        <taxon>Eukaryota</taxon>
        <taxon>Fungi</taxon>
        <taxon>Fungi incertae sedis</taxon>
        <taxon>Mucoromycota</taxon>
        <taxon>Mucoromycotina</taxon>
        <taxon>Mucoromycetes</taxon>
        <taxon>Mucorales</taxon>
        <taxon>Mucorineae</taxon>
        <taxon>Rhizopodaceae</taxon>
        <taxon>Rhizopus</taxon>
    </lineage>
</organism>
<name>A0A9P7BIW2_RHIOR</name>
<keyword evidence="3" id="KW-1185">Reference proteome</keyword>